<dbReference type="GO" id="GO:0003796">
    <property type="term" value="F:lysozyme activity"/>
    <property type="evidence" value="ECO:0007669"/>
    <property type="project" value="UniProtKB-EC"/>
</dbReference>
<dbReference type="GO" id="GO:0042742">
    <property type="term" value="P:defense response to bacterium"/>
    <property type="evidence" value="ECO:0007669"/>
    <property type="project" value="UniProtKB-KW"/>
</dbReference>
<keyword evidence="6 7" id="KW-0326">Glycosidase</keyword>
<dbReference type="InterPro" id="IPR023347">
    <property type="entry name" value="Lysozyme_dom_sf"/>
</dbReference>
<keyword evidence="2 7" id="KW-0929">Antimicrobial</keyword>
<dbReference type="GO" id="GO:0031640">
    <property type="term" value="P:killing of cells of another organism"/>
    <property type="evidence" value="ECO:0007669"/>
    <property type="project" value="UniProtKB-KW"/>
</dbReference>
<evidence type="ECO:0000256" key="3">
    <source>
        <dbReference type="ARBA" id="ARBA00022638"/>
    </source>
</evidence>
<dbReference type="InterPro" id="IPR034690">
    <property type="entry name" value="Endolysin_T4_type"/>
</dbReference>
<sequence>MNFRPLTEECRKFLAVCEGAPGTDGKPVLKAYKDSKGVWTIGIGHTGPEVRSGLVITEAEAWRIFDQDLHEAIDVVCSKVLVDLNDHQYGALVSFAFNVGWDQFASSTLLRKLNQGDYKAVPIELAKWVKITKTEKLADGKVRTWKEDLPGLVNRRNLEIRLWSLPVEDIAPIGKISVPAPQMTLPGIEVPKAAPVIQEAIRIDTANEVPTAPVQKVTEVPGGKASITTIVTGIAGAITAGYSQIAPTVAAIKQIASDTAGMTQWTRVIALTLVAVSIGTSIYVVWQKRKELKEAA</sequence>
<feature type="transmembrane region" description="Helical" evidence="8">
    <location>
        <begin position="265"/>
        <end position="286"/>
    </location>
</feature>
<dbReference type="AlphaFoldDB" id="A0A7G8Q4E4"/>
<protein>
    <recommendedName>
        <fullName evidence="7">Lysozyme</fullName>
        <ecNumber evidence="7">3.2.1.17</ecNumber>
    </recommendedName>
</protein>
<evidence type="ECO:0000313" key="10">
    <source>
        <dbReference type="Proteomes" id="UP000515873"/>
    </source>
</evidence>
<dbReference type="Pfam" id="PF00959">
    <property type="entry name" value="Phage_lysozyme"/>
    <property type="match status" value="1"/>
</dbReference>
<dbReference type="Gene3D" id="1.10.530.40">
    <property type="match status" value="1"/>
</dbReference>
<evidence type="ECO:0000256" key="7">
    <source>
        <dbReference type="RuleBase" id="RU003788"/>
    </source>
</evidence>
<gene>
    <name evidence="9" type="ORF">H8F01_00280</name>
</gene>
<comment type="similarity">
    <text evidence="7">Belongs to the glycosyl hydrolase 24 family.</text>
</comment>
<dbReference type="InterPro" id="IPR051018">
    <property type="entry name" value="Bacteriophage_GH24"/>
</dbReference>
<evidence type="ECO:0000256" key="5">
    <source>
        <dbReference type="ARBA" id="ARBA00023200"/>
    </source>
</evidence>
<evidence type="ECO:0000256" key="6">
    <source>
        <dbReference type="ARBA" id="ARBA00023295"/>
    </source>
</evidence>
<keyword evidence="10" id="KW-1185">Reference proteome</keyword>
<keyword evidence="8" id="KW-0812">Transmembrane</keyword>
<dbReference type="GO" id="GO:0009253">
    <property type="term" value="P:peptidoglycan catabolic process"/>
    <property type="evidence" value="ECO:0007669"/>
    <property type="project" value="InterPro"/>
</dbReference>
<organism evidence="9 10">
    <name type="scientific">Dyella telluris</name>
    <dbReference type="NCBI Taxonomy" id="2763498"/>
    <lineage>
        <taxon>Bacteria</taxon>
        <taxon>Pseudomonadati</taxon>
        <taxon>Pseudomonadota</taxon>
        <taxon>Gammaproteobacteria</taxon>
        <taxon>Lysobacterales</taxon>
        <taxon>Rhodanobacteraceae</taxon>
        <taxon>Dyella</taxon>
    </lineage>
</organism>
<comment type="catalytic activity">
    <reaction evidence="1 7">
        <text>Hydrolysis of (1-&gt;4)-beta-linkages between N-acetylmuramic acid and N-acetyl-D-glucosamine residues in a peptidoglycan and between N-acetyl-D-glucosamine residues in chitodextrins.</text>
        <dbReference type="EC" id="3.2.1.17"/>
    </reaction>
</comment>
<dbReference type="InterPro" id="IPR033907">
    <property type="entry name" value="Endolysin_autolysin"/>
</dbReference>
<dbReference type="SUPFAM" id="SSF53955">
    <property type="entry name" value="Lysozyme-like"/>
    <property type="match status" value="1"/>
</dbReference>
<keyword evidence="5" id="KW-1035">Host cytoplasm</keyword>
<proteinExistence type="inferred from homology"/>
<dbReference type="HAMAP" id="MF_04110">
    <property type="entry name" value="ENDOLYSIN_T4"/>
    <property type="match status" value="1"/>
</dbReference>
<dbReference type="KEGG" id="dtl:H8F01_00280"/>
<dbReference type="InterPro" id="IPR023346">
    <property type="entry name" value="Lysozyme-like_dom_sf"/>
</dbReference>
<dbReference type="GO" id="GO:0016998">
    <property type="term" value="P:cell wall macromolecule catabolic process"/>
    <property type="evidence" value="ECO:0007669"/>
    <property type="project" value="InterPro"/>
</dbReference>
<reference evidence="9 10" key="1">
    <citation type="submission" date="2020-08" db="EMBL/GenBank/DDBJ databases">
        <title>Dyella sp. G9 isolated from forest soil.</title>
        <authorList>
            <person name="Fu J."/>
            <person name="Qiu L."/>
        </authorList>
    </citation>
    <scope>NUCLEOTIDE SEQUENCE [LARGE SCALE GENOMIC DNA]</scope>
    <source>
        <strain evidence="9 10">G9</strain>
    </source>
</reference>
<evidence type="ECO:0000256" key="1">
    <source>
        <dbReference type="ARBA" id="ARBA00000632"/>
    </source>
</evidence>
<evidence type="ECO:0000256" key="8">
    <source>
        <dbReference type="SAM" id="Phobius"/>
    </source>
</evidence>
<evidence type="ECO:0000256" key="2">
    <source>
        <dbReference type="ARBA" id="ARBA00022529"/>
    </source>
</evidence>
<evidence type="ECO:0000256" key="4">
    <source>
        <dbReference type="ARBA" id="ARBA00022801"/>
    </source>
</evidence>
<dbReference type="Proteomes" id="UP000515873">
    <property type="component" value="Chromosome"/>
</dbReference>
<accession>A0A7G8Q4E4</accession>
<dbReference type="PANTHER" id="PTHR38107:SF3">
    <property type="entry name" value="LYSOZYME RRRD-RELATED"/>
    <property type="match status" value="1"/>
</dbReference>
<name>A0A7G8Q4E4_9GAMM</name>
<dbReference type="EMBL" id="CP060412">
    <property type="protein sequence ID" value="QNK01652.1"/>
    <property type="molecule type" value="Genomic_DNA"/>
</dbReference>
<keyword evidence="8" id="KW-0472">Membrane</keyword>
<keyword evidence="8" id="KW-1133">Transmembrane helix</keyword>
<dbReference type="RefSeq" id="WP_187057111.1">
    <property type="nucleotide sequence ID" value="NZ_CP060412.1"/>
</dbReference>
<dbReference type="EC" id="3.2.1.17" evidence="7"/>
<keyword evidence="3 7" id="KW-0081">Bacteriolytic enzyme</keyword>
<keyword evidence="4 7" id="KW-0378">Hydrolase</keyword>
<dbReference type="PANTHER" id="PTHR38107">
    <property type="match status" value="1"/>
</dbReference>
<dbReference type="CDD" id="cd00737">
    <property type="entry name" value="lyz_endolysin_autolysin"/>
    <property type="match status" value="1"/>
</dbReference>
<dbReference type="InterPro" id="IPR002196">
    <property type="entry name" value="Glyco_hydro_24"/>
</dbReference>
<evidence type="ECO:0000313" key="9">
    <source>
        <dbReference type="EMBL" id="QNK01652.1"/>
    </source>
</evidence>